<sequence length="293" mass="31813">MQGVDVYGRSLREDSTPGDGRGQGSTGGGGGYASHTRPSAPPPWTSPILPAYPISPAVHLARLARVPSRPARVNLHLSRSPRLLTPARRYRPSTLPRPRTPRLPVSALRTCAPTPRPPPARLCTRKLAAGTATLHAQRLDPTIGPEGKEGRRPPRRARAHARLAHRPFSPADGLHLPASTYPLPLPAYPTPHAPRPTPHAPRPTPVHFARLARPDLAPHVCAPSTHRAVLRSSLPFRLAQSLASPLRRPSRRLGRASCPWCSFTSTSPAHRMPPVRRPRRVHASVDLGRVPPV</sequence>
<proteinExistence type="predicted"/>
<evidence type="ECO:0000313" key="2">
    <source>
        <dbReference type="EMBL" id="KAJ7763702.1"/>
    </source>
</evidence>
<comment type="caution">
    <text evidence="2">The sequence shown here is derived from an EMBL/GenBank/DDBJ whole genome shotgun (WGS) entry which is preliminary data.</text>
</comment>
<evidence type="ECO:0000313" key="3">
    <source>
        <dbReference type="Proteomes" id="UP001215598"/>
    </source>
</evidence>
<keyword evidence="3" id="KW-1185">Reference proteome</keyword>
<gene>
    <name evidence="2" type="ORF">B0H16DRAFT_1883643</name>
</gene>
<dbReference type="EMBL" id="JARKIB010000029">
    <property type="protein sequence ID" value="KAJ7763702.1"/>
    <property type="molecule type" value="Genomic_DNA"/>
</dbReference>
<protein>
    <submittedName>
        <fullName evidence="2">Uncharacterized protein</fullName>
    </submittedName>
</protein>
<accession>A0AAD7JG30</accession>
<organism evidence="2 3">
    <name type="scientific">Mycena metata</name>
    <dbReference type="NCBI Taxonomy" id="1033252"/>
    <lineage>
        <taxon>Eukaryota</taxon>
        <taxon>Fungi</taxon>
        <taxon>Dikarya</taxon>
        <taxon>Basidiomycota</taxon>
        <taxon>Agaricomycotina</taxon>
        <taxon>Agaricomycetes</taxon>
        <taxon>Agaricomycetidae</taxon>
        <taxon>Agaricales</taxon>
        <taxon>Marasmiineae</taxon>
        <taxon>Mycenaceae</taxon>
        <taxon>Mycena</taxon>
    </lineage>
</organism>
<reference evidence="2" key="1">
    <citation type="submission" date="2023-03" db="EMBL/GenBank/DDBJ databases">
        <title>Massive genome expansion in bonnet fungi (Mycena s.s.) driven by repeated elements and novel gene families across ecological guilds.</title>
        <authorList>
            <consortium name="Lawrence Berkeley National Laboratory"/>
            <person name="Harder C.B."/>
            <person name="Miyauchi S."/>
            <person name="Viragh M."/>
            <person name="Kuo A."/>
            <person name="Thoen E."/>
            <person name="Andreopoulos B."/>
            <person name="Lu D."/>
            <person name="Skrede I."/>
            <person name="Drula E."/>
            <person name="Henrissat B."/>
            <person name="Morin E."/>
            <person name="Kohler A."/>
            <person name="Barry K."/>
            <person name="LaButti K."/>
            <person name="Morin E."/>
            <person name="Salamov A."/>
            <person name="Lipzen A."/>
            <person name="Mereny Z."/>
            <person name="Hegedus B."/>
            <person name="Baldrian P."/>
            <person name="Stursova M."/>
            <person name="Weitz H."/>
            <person name="Taylor A."/>
            <person name="Grigoriev I.V."/>
            <person name="Nagy L.G."/>
            <person name="Martin F."/>
            <person name="Kauserud H."/>
        </authorList>
    </citation>
    <scope>NUCLEOTIDE SEQUENCE</scope>
    <source>
        <strain evidence="2">CBHHK182m</strain>
    </source>
</reference>
<feature type="region of interest" description="Disordered" evidence="1">
    <location>
        <begin position="1"/>
        <end position="50"/>
    </location>
</feature>
<evidence type="ECO:0000256" key="1">
    <source>
        <dbReference type="SAM" id="MobiDB-lite"/>
    </source>
</evidence>
<dbReference type="AlphaFoldDB" id="A0AAD7JG30"/>
<feature type="region of interest" description="Disordered" evidence="1">
    <location>
        <begin position="269"/>
        <end position="293"/>
    </location>
</feature>
<feature type="compositionally biased region" description="Basic residues" evidence="1">
    <location>
        <begin position="273"/>
        <end position="282"/>
    </location>
</feature>
<feature type="compositionally biased region" description="Gly residues" evidence="1">
    <location>
        <begin position="19"/>
        <end position="32"/>
    </location>
</feature>
<name>A0AAD7JG30_9AGAR</name>
<dbReference type="Proteomes" id="UP001215598">
    <property type="component" value="Unassembled WGS sequence"/>
</dbReference>